<feature type="domain" description="Peptidase S1" evidence="8">
    <location>
        <begin position="340"/>
        <end position="634"/>
    </location>
</feature>
<keyword evidence="3 7" id="KW-0732">Signal</keyword>
<reference key="2">
    <citation type="submission" date="2011-10" db="EMBL/GenBank/DDBJ databases">
        <title>The genome and transcriptome sequence of Clonorchis sinensis provide insights into the carcinogenic liver fluke.</title>
        <authorList>
            <person name="Wang X."/>
            <person name="Huang Y."/>
            <person name="Chen W."/>
            <person name="Liu H."/>
            <person name="Guo L."/>
            <person name="Chen Y."/>
            <person name="Luo F."/>
            <person name="Zhou W."/>
            <person name="Sun J."/>
            <person name="Mao Q."/>
            <person name="Liang P."/>
            <person name="Zhou C."/>
            <person name="Tian Y."/>
            <person name="Men J."/>
            <person name="Lv X."/>
            <person name="Huang L."/>
            <person name="Zhou J."/>
            <person name="Hu Y."/>
            <person name="Li R."/>
            <person name="Zhang F."/>
            <person name="Lei H."/>
            <person name="Li X."/>
            <person name="Hu X."/>
            <person name="Liang C."/>
            <person name="Xu J."/>
            <person name="Wu Z."/>
            <person name="Yu X."/>
        </authorList>
    </citation>
    <scope>NUCLEOTIDE SEQUENCE</scope>
    <source>
        <strain>Henan</strain>
    </source>
</reference>
<dbReference type="SMART" id="SM00020">
    <property type="entry name" value="Tryp_SPc"/>
    <property type="match status" value="1"/>
</dbReference>
<proteinExistence type="predicted"/>
<dbReference type="PANTHER" id="PTHR24252">
    <property type="entry name" value="ACROSIN-RELATED"/>
    <property type="match status" value="1"/>
</dbReference>
<dbReference type="InterPro" id="IPR001254">
    <property type="entry name" value="Trypsin_dom"/>
</dbReference>
<dbReference type="Gene3D" id="2.40.10.10">
    <property type="entry name" value="Trypsin-like serine proteases"/>
    <property type="match status" value="1"/>
</dbReference>
<sequence length="638" mass="71091">MQQSVWWVVTALLLLHLSSVCSRQSPKGGEHGNHHSAHGGGSSLCCSGRHQPNESNGHGGGTVVKSAHHYGHHQCSRNKTTELKLLMVILVNLHCLSGKVLALTTVLRFQSSCHRVPVLGLPKEVSSGSQKSVVNYDNRVPATREVCKTSVQFSRKPYIGSAATYYFTDNIVNKEKQQYNREVVLNRCRRTHRATTPTLAAHSDLASSLCVTTFSTTTAQHQMINFGFLDGNALRFKPEKMLVFNDDRYEPWSNWSECIKKDCIEVRFRKCKDDSWTQPSPNKIHTTKCLSKFFAEKRTCQNTTVCNSHDFFHTSSIVIPEKLSETCGIRPNTPSIVAKIVGGEVATPHSWPWAVRLSVKPPGRRPISFCAATLVAPQWVLTAAHCLLVENKRMPVGRMVNLRDQMKSILYVHFGDHDKTKLEEVQQDIRVEKVILHPRYHRKLMADGDDIALLYLPKAVNITPEVSYACLPTKDVQVEPGTQCYAVGWGSTEAGRTPTFDNINSILDALFLPGFGFSSPFFSRPFSMSPFFRRSQDRAVSRVLREVDLPVISNKECRKYYPDLNEDVHICAGSKGKDTCAGDSGGGLYCQLPRSGRWFVVGVTSFGLARGCGTNPGVYTSVIGHLDWITQVMATSVY</sequence>
<evidence type="ECO:0000256" key="6">
    <source>
        <dbReference type="SAM" id="MobiDB-lite"/>
    </source>
</evidence>
<dbReference type="Pfam" id="PF00089">
    <property type="entry name" value="Trypsin"/>
    <property type="match status" value="2"/>
</dbReference>
<evidence type="ECO:0000256" key="2">
    <source>
        <dbReference type="ARBA" id="ARBA00022525"/>
    </source>
</evidence>
<dbReference type="PROSITE" id="PS00134">
    <property type="entry name" value="TRYPSIN_HIS"/>
    <property type="match status" value="1"/>
</dbReference>
<reference evidence="9" key="1">
    <citation type="journal article" date="2011" name="Genome Biol.">
        <title>The draft genome of the carcinogenic human liver fluke Clonorchis sinensis.</title>
        <authorList>
            <person name="Wang X."/>
            <person name="Chen W."/>
            <person name="Huang Y."/>
            <person name="Sun J."/>
            <person name="Men J."/>
            <person name="Liu H."/>
            <person name="Luo F."/>
            <person name="Guo L."/>
            <person name="Lv X."/>
            <person name="Deng C."/>
            <person name="Zhou C."/>
            <person name="Fan Y."/>
            <person name="Li X."/>
            <person name="Huang L."/>
            <person name="Hu Y."/>
            <person name="Liang C."/>
            <person name="Hu X."/>
            <person name="Xu J."/>
            <person name="Yu X."/>
        </authorList>
    </citation>
    <scope>NUCLEOTIDE SEQUENCE [LARGE SCALE GENOMIC DNA]</scope>
    <source>
        <strain evidence="9">Henan</strain>
    </source>
</reference>
<dbReference type="InterPro" id="IPR001314">
    <property type="entry name" value="Peptidase_S1A"/>
</dbReference>
<keyword evidence="4" id="KW-1015">Disulfide bond</keyword>
<evidence type="ECO:0000256" key="3">
    <source>
        <dbReference type="ARBA" id="ARBA00022729"/>
    </source>
</evidence>
<dbReference type="InterPro" id="IPR043504">
    <property type="entry name" value="Peptidase_S1_PA_chymotrypsin"/>
</dbReference>
<comment type="subcellular location">
    <subcellularLocation>
        <location evidence="1">Secreted</location>
    </subcellularLocation>
</comment>
<dbReference type="PRINTS" id="PR00722">
    <property type="entry name" value="CHYMOTRYPSIN"/>
</dbReference>
<dbReference type="FunFam" id="2.40.10.10:FF:000054">
    <property type="entry name" value="Complement C1r subcomponent"/>
    <property type="match status" value="1"/>
</dbReference>
<dbReference type="GO" id="GO:0006508">
    <property type="term" value="P:proteolysis"/>
    <property type="evidence" value="ECO:0007669"/>
    <property type="project" value="InterPro"/>
</dbReference>
<dbReference type="PANTHER" id="PTHR24252:SF7">
    <property type="entry name" value="HYALIN"/>
    <property type="match status" value="1"/>
</dbReference>
<evidence type="ECO:0000256" key="5">
    <source>
        <dbReference type="ARBA" id="ARBA00023180"/>
    </source>
</evidence>
<evidence type="ECO:0000256" key="7">
    <source>
        <dbReference type="SAM" id="SignalP"/>
    </source>
</evidence>
<keyword evidence="10" id="KW-1185">Reference proteome</keyword>
<evidence type="ECO:0000259" key="8">
    <source>
        <dbReference type="PROSITE" id="PS50240"/>
    </source>
</evidence>
<organism evidence="9 10">
    <name type="scientific">Clonorchis sinensis</name>
    <name type="common">Chinese liver fluke</name>
    <dbReference type="NCBI Taxonomy" id="79923"/>
    <lineage>
        <taxon>Eukaryota</taxon>
        <taxon>Metazoa</taxon>
        <taxon>Spiralia</taxon>
        <taxon>Lophotrochozoa</taxon>
        <taxon>Platyhelminthes</taxon>
        <taxon>Trematoda</taxon>
        <taxon>Digenea</taxon>
        <taxon>Opisthorchiida</taxon>
        <taxon>Opisthorchiata</taxon>
        <taxon>Opisthorchiidae</taxon>
        <taxon>Clonorchis</taxon>
    </lineage>
</organism>
<evidence type="ECO:0000313" key="10">
    <source>
        <dbReference type="Proteomes" id="UP000008909"/>
    </source>
</evidence>
<keyword evidence="2" id="KW-0964">Secreted</keyword>
<dbReference type="AlphaFoldDB" id="H2KPU0"/>
<evidence type="ECO:0000256" key="1">
    <source>
        <dbReference type="ARBA" id="ARBA00004613"/>
    </source>
</evidence>
<dbReference type="Proteomes" id="UP000008909">
    <property type="component" value="Unassembled WGS sequence"/>
</dbReference>
<dbReference type="EMBL" id="DF142935">
    <property type="protein sequence ID" value="GAA32831.2"/>
    <property type="molecule type" value="Genomic_DNA"/>
</dbReference>
<dbReference type="InterPro" id="IPR018114">
    <property type="entry name" value="TRYPSIN_HIS"/>
</dbReference>
<feature type="region of interest" description="Disordered" evidence="6">
    <location>
        <begin position="25"/>
        <end position="63"/>
    </location>
</feature>
<name>H2KPU0_CLOSI</name>
<dbReference type="GO" id="GO:0005576">
    <property type="term" value="C:extracellular region"/>
    <property type="evidence" value="ECO:0007669"/>
    <property type="project" value="UniProtKB-SubCell"/>
</dbReference>
<feature type="chain" id="PRO_5003564090" evidence="7">
    <location>
        <begin position="23"/>
        <end position="638"/>
    </location>
</feature>
<dbReference type="CDD" id="cd00190">
    <property type="entry name" value="Tryp_SPc"/>
    <property type="match status" value="1"/>
</dbReference>
<protein>
    <submittedName>
        <fullName evidence="9">Chymotrypsinogen A</fullName>
    </submittedName>
</protein>
<dbReference type="GO" id="GO:0004252">
    <property type="term" value="F:serine-type endopeptidase activity"/>
    <property type="evidence" value="ECO:0007669"/>
    <property type="project" value="InterPro"/>
</dbReference>
<dbReference type="SUPFAM" id="SSF50494">
    <property type="entry name" value="Trypsin-like serine proteases"/>
    <property type="match status" value="1"/>
</dbReference>
<accession>H2KPU0</accession>
<keyword evidence="5" id="KW-0325">Glycoprotein</keyword>
<evidence type="ECO:0000256" key="4">
    <source>
        <dbReference type="ARBA" id="ARBA00023157"/>
    </source>
</evidence>
<dbReference type="InterPro" id="IPR009003">
    <property type="entry name" value="Peptidase_S1_PA"/>
</dbReference>
<dbReference type="PROSITE" id="PS50240">
    <property type="entry name" value="TRYPSIN_DOM"/>
    <property type="match status" value="1"/>
</dbReference>
<gene>
    <name evidence="9" type="ORF">CLF_102611</name>
</gene>
<feature type="signal peptide" evidence="7">
    <location>
        <begin position="1"/>
        <end position="22"/>
    </location>
</feature>
<evidence type="ECO:0000313" key="9">
    <source>
        <dbReference type="EMBL" id="GAA32831.2"/>
    </source>
</evidence>